<dbReference type="HOGENOM" id="CLU_041410_0_0_11"/>
<feature type="compositionally biased region" description="Basic and acidic residues" evidence="1">
    <location>
        <begin position="432"/>
        <end position="443"/>
    </location>
</feature>
<dbReference type="PATRIC" id="fig|1194972.3.peg.781"/>
<reference evidence="3 4" key="1">
    <citation type="journal article" date="2012" name="J. Bacteriol.">
        <title>Complete Genome Sequence of Mycobacterium vaccae Type Strain ATCC 25954.</title>
        <authorList>
            <person name="Ho Y.S."/>
            <person name="Adroub S.A."/>
            <person name="Abadi M."/>
            <person name="Al Alwan B."/>
            <person name="Alkhateeb R."/>
            <person name="Gao G."/>
            <person name="Ragab A."/>
            <person name="Ali S."/>
            <person name="van Soolingen D."/>
            <person name="Bitter W."/>
            <person name="Pain A."/>
            <person name="Abdallah A.M."/>
        </authorList>
    </citation>
    <scope>NUCLEOTIDE SEQUENCE [LARGE SCALE GENOMIC DNA]</scope>
    <source>
        <strain evidence="3 4">ATCC 25954</strain>
    </source>
</reference>
<feature type="compositionally biased region" description="Basic and acidic residues" evidence="1">
    <location>
        <begin position="375"/>
        <end position="420"/>
    </location>
</feature>
<feature type="compositionally biased region" description="Low complexity" evidence="1">
    <location>
        <begin position="357"/>
        <end position="374"/>
    </location>
</feature>
<accession>K0VB72</accession>
<dbReference type="Proteomes" id="UP000006072">
    <property type="component" value="Unassembled WGS sequence"/>
</dbReference>
<evidence type="ECO:0000256" key="1">
    <source>
        <dbReference type="SAM" id="MobiDB-lite"/>
    </source>
</evidence>
<proteinExistence type="predicted"/>
<keyword evidence="4" id="KW-1185">Reference proteome</keyword>
<dbReference type="EMBL" id="ALQA01000005">
    <property type="protein sequence ID" value="EJZ12043.1"/>
    <property type="molecule type" value="Genomic_DNA"/>
</dbReference>
<dbReference type="eggNOG" id="ENOG5031UTV">
    <property type="taxonomic scope" value="Bacteria"/>
</dbReference>
<feature type="chain" id="PRO_5039176971" description="PE-PPE domain-containing protein" evidence="2">
    <location>
        <begin position="27"/>
        <end position="507"/>
    </location>
</feature>
<evidence type="ECO:0000313" key="4">
    <source>
        <dbReference type="Proteomes" id="UP000006072"/>
    </source>
</evidence>
<sequence>MPPMPLCRPIVSAGIALLGAGAIAVAPVTAPPGQVRTAGIDVTLTAVATVESCDPTVTALCRPSSAAQTPQEPQALAESAPSIFNIPANLFIALANVPYNFFNALGQGDVNLGDRPDSGFAFVNSRDGVDLNQTEVVGLTADLDFGGSWWVYHPFNVLGTDAADIARYQSLVNVLLPFPALSVGLGNILATVAASQLPMDVGCAGINTGGCDHPDQILSKMFNVGHIVDLFSPGGYTFPEVENPVTCSSDGLCDIKDPDGETESWSEQNFRLNLGTPFQNFFDSLTETPDFSRIRLPSLTMIVNTITGFIRGLNTAFNPFVLGTQCGLCSALVPVPPGATRPGPTNPGTQIPGIPGSTEPATESTTAESTTAEKTTAEKTTAEKSALSRDEDGSGTEDPRRRSETEAPDLVRETAADAEKSSTGGIEATSPRADDVRRGHVDGSGDVASKNPGANDERTETPAKPRTGDGVKSDGAKRDDRVKSDGAERTDAKRDSDARPARDREAA</sequence>
<dbReference type="AlphaFoldDB" id="K0VB72"/>
<gene>
    <name evidence="3" type="ORF">MVAC_03866</name>
</gene>
<dbReference type="RefSeq" id="WP_003929966.1">
    <property type="nucleotide sequence ID" value="NZ_JH814688.1"/>
</dbReference>
<feature type="signal peptide" evidence="2">
    <location>
        <begin position="1"/>
        <end position="26"/>
    </location>
</feature>
<evidence type="ECO:0000256" key="2">
    <source>
        <dbReference type="SAM" id="SignalP"/>
    </source>
</evidence>
<evidence type="ECO:0008006" key="5">
    <source>
        <dbReference type="Google" id="ProtNLM"/>
    </source>
</evidence>
<comment type="caution">
    <text evidence="3">The sequence shown here is derived from an EMBL/GenBank/DDBJ whole genome shotgun (WGS) entry which is preliminary data.</text>
</comment>
<keyword evidence="2" id="KW-0732">Signal</keyword>
<protein>
    <recommendedName>
        <fullName evidence="5">PE-PPE domain-containing protein</fullName>
    </recommendedName>
</protein>
<feature type="region of interest" description="Disordered" evidence="1">
    <location>
        <begin position="339"/>
        <end position="507"/>
    </location>
</feature>
<feature type="compositionally biased region" description="Basic and acidic residues" evidence="1">
    <location>
        <begin position="455"/>
        <end position="507"/>
    </location>
</feature>
<organism evidence="3 4">
    <name type="scientific">Mycolicibacterium vaccae ATCC 25954</name>
    <dbReference type="NCBI Taxonomy" id="1194972"/>
    <lineage>
        <taxon>Bacteria</taxon>
        <taxon>Bacillati</taxon>
        <taxon>Actinomycetota</taxon>
        <taxon>Actinomycetes</taxon>
        <taxon>Mycobacteriales</taxon>
        <taxon>Mycobacteriaceae</taxon>
        <taxon>Mycolicibacterium</taxon>
    </lineage>
</organism>
<name>K0VB72_MYCVA</name>
<evidence type="ECO:0000313" key="3">
    <source>
        <dbReference type="EMBL" id="EJZ12043.1"/>
    </source>
</evidence>